<dbReference type="SFLD" id="SFLDS00029">
    <property type="entry name" value="Radical_SAM"/>
    <property type="match status" value="1"/>
</dbReference>
<keyword evidence="2" id="KW-0479">Metal-binding</keyword>
<dbReference type="SFLD" id="SFLDG01067">
    <property type="entry name" value="SPASM/twitch_domain_containing"/>
    <property type="match status" value="1"/>
</dbReference>
<dbReference type="InterPro" id="IPR007197">
    <property type="entry name" value="rSAM"/>
</dbReference>
<dbReference type="GO" id="GO:0051536">
    <property type="term" value="F:iron-sulfur cluster binding"/>
    <property type="evidence" value="ECO:0007669"/>
    <property type="project" value="UniProtKB-KW"/>
</dbReference>
<gene>
    <name evidence="6" type="ORF">B9N55_00775</name>
</gene>
<dbReference type="InterPro" id="IPR058240">
    <property type="entry name" value="rSAM_sf"/>
</dbReference>
<dbReference type="PANTHER" id="PTHR11228:SF7">
    <property type="entry name" value="PQQA PEPTIDE CYCLASE"/>
    <property type="match status" value="1"/>
</dbReference>
<keyword evidence="4" id="KW-0411">Iron-sulfur</keyword>
<dbReference type="PROSITE" id="PS51918">
    <property type="entry name" value="RADICAL_SAM"/>
    <property type="match status" value="1"/>
</dbReference>
<dbReference type="CDD" id="cd01335">
    <property type="entry name" value="Radical_SAM"/>
    <property type="match status" value="1"/>
</dbReference>
<evidence type="ECO:0000256" key="4">
    <source>
        <dbReference type="ARBA" id="ARBA00023014"/>
    </source>
</evidence>
<organism evidence="6 7">
    <name type="scientific">Finegoldia magna</name>
    <name type="common">Peptostreptococcus magnus</name>
    <dbReference type="NCBI Taxonomy" id="1260"/>
    <lineage>
        <taxon>Bacteria</taxon>
        <taxon>Bacillati</taxon>
        <taxon>Bacillota</taxon>
        <taxon>Tissierellia</taxon>
        <taxon>Tissierellales</taxon>
        <taxon>Peptoniphilaceae</taxon>
        <taxon>Finegoldia</taxon>
    </lineage>
</organism>
<keyword evidence="3" id="KW-0408">Iron</keyword>
<dbReference type="NCBIfam" id="TIGR04085">
    <property type="entry name" value="rSAM_more_4Fe4S"/>
    <property type="match status" value="1"/>
</dbReference>
<feature type="domain" description="Radical SAM core" evidence="5">
    <location>
        <begin position="67"/>
        <end position="282"/>
    </location>
</feature>
<protein>
    <recommendedName>
        <fullName evidence="5">Radical SAM core domain-containing protein</fullName>
    </recommendedName>
</protein>
<dbReference type="SUPFAM" id="SSF102114">
    <property type="entry name" value="Radical SAM enzymes"/>
    <property type="match status" value="1"/>
</dbReference>
<accession>A0A233VQ98</accession>
<dbReference type="SMART" id="SM00729">
    <property type="entry name" value="Elp3"/>
    <property type="match status" value="1"/>
</dbReference>
<dbReference type="AlphaFoldDB" id="A0A233VQ98"/>
<evidence type="ECO:0000259" key="5">
    <source>
        <dbReference type="PROSITE" id="PS51918"/>
    </source>
</evidence>
<proteinExistence type="predicted"/>
<comment type="caution">
    <text evidence="6">The sequence shown here is derived from an EMBL/GenBank/DDBJ whole genome shotgun (WGS) entry which is preliminary data.</text>
</comment>
<evidence type="ECO:0000313" key="6">
    <source>
        <dbReference type="EMBL" id="OXZ34584.1"/>
    </source>
</evidence>
<dbReference type="Pfam" id="PF04055">
    <property type="entry name" value="Radical_SAM"/>
    <property type="match status" value="1"/>
</dbReference>
<reference evidence="7" key="1">
    <citation type="submission" date="2017-04" db="EMBL/GenBank/DDBJ databases">
        <title>Finegoldia magna isolated from orthopedic joint implant-associated infections.</title>
        <authorList>
            <person name="Bjorklund S."/>
            <person name="Bruggemann H."/>
            <person name="Jensen A."/>
            <person name="Hellmark B."/>
            <person name="Soderquist B."/>
        </authorList>
    </citation>
    <scope>NUCLEOTIDE SEQUENCE [LARGE SCALE GENOMIC DNA]</scope>
    <source>
        <strain evidence="7">12T273</strain>
    </source>
</reference>
<dbReference type="Pfam" id="PF13186">
    <property type="entry name" value="SPASM"/>
    <property type="match status" value="1"/>
</dbReference>
<name>A0A233VQ98_FINMA</name>
<dbReference type="InterPro" id="IPR006638">
    <property type="entry name" value="Elp3/MiaA/NifB-like_rSAM"/>
</dbReference>
<dbReference type="GO" id="GO:0003824">
    <property type="term" value="F:catalytic activity"/>
    <property type="evidence" value="ECO:0007669"/>
    <property type="project" value="InterPro"/>
</dbReference>
<dbReference type="EMBL" id="NDYE01000002">
    <property type="protein sequence ID" value="OXZ34584.1"/>
    <property type="molecule type" value="Genomic_DNA"/>
</dbReference>
<sequence>MGGNMNKNIKIFNVNGINIIGNFNNGAVIGLEEDALNYLEKGSPYNKDKALELERALIELGYYDEDYFRVDSAYLHVNDRCNLHCIGCYSYVENRNNKKELSYEEICNILKKLKESGVKGIVISGGEPFLRDDMGKICRYIKEELRIEKLCTITNGTLDIDRYASAIDYIDEFNISIDGYNEQVQYIRDKGIMPLVLSNIKRIKELTPNINLIVTLHKKNYKDMGKYNELAEGLGVSYSFSIFTNEFGDEVYKDYILEDDDLIKIEKILMDLNVNTKISDTPIGSFGINCRKSCEAGKKLISIDSKGDIYPCHMLHYSRFKLGNALETEDIKELLKSPNNMFLGIEVSEINKCKECEYKYLCGGGCRGRSFLKYDSLQEKDAYCALNYRFFKNLFENII</sequence>
<dbReference type="Gene3D" id="3.20.20.70">
    <property type="entry name" value="Aldolase class I"/>
    <property type="match status" value="1"/>
</dbReference>
<keyword evidence="1" id="KW-0949">S-adenosyl-L-methionine</keyword>
<evidence type="ECO:0000256" key="2">
    <source>
        <dbReference type="ARBA" id="ARBA00022723"/>
    </source>
</evidence>
<dbReference type="GO" id="GO:0046872">
    <property type="term" value="F:metal ion binding"/>
    <property type="evidence" value="ECO:0007669"/>
    <property type="project" value="UniProtKB-KW"/>
</dbReference>
<dbReference type="SFLD" id="SFLDG01386">
    <property type="entry name" value="main_SPASM_domain-containing"/>
    <property type="match status" value="1"/>
</dbReference>
<evidence type="ECO:0000256" key="1">
    <source>
        <dbReference type="ARBA" id="ARBA00022691"/>
    </source>
</evidence>
<dbReference type="InterPro" id="IPR023885">
    <property type="entry name" value="4Fe4S-binding_SPASM_dom"/>
</dbReference>
<evidence type="ECO:0000313" key="7">
    <source>
        <dbReference type="Proteomes" id="UP000215546"/>
    </source>
</evidence>
<dbReference type="InterPro" id="IPR050377">
    <property type="entry name" value="Radical_SAM_PqqE_MftC-like"/>
</dbReference>
<evidence type="ECO:0000256" key="3">
    <source>
        <dbReference type="ARBA" id="ARBA00023004"/>
    </source>
</evidence>
<dbReference type="InterPro" id="IPR013785">
    <property type="entry name" value="Aldolase_TIM"/>
</dbReference>
<dbReference type="Proteomes" id="UP000215546">
    <property type="component" value="Unassembled WGS sequence"/>
</dbReference>
<dbReference type="PANTHER" id="PTHR11228">
    <property type="entry name" value="RADICAL SAM DOMAIN PROTEIN"/>
    <property type="match status" value="1"/>
</dbReference>